<feature type="transmembrane region" description="Helical" evidence="6">
    <location>
        <begin position="285"/>
        <end position="305"/>
    </location>
</feature>
<dbReference type="InterPro" id="IPR035906">
    <property type="entry name" value="MetI-like_sf"/>
</dbReference>
<sequence>MKAVLEQDYASIKKKNKFLHNVKRDKWLYALLLLPFAYILIFKYAPIYGVVMAFQDYNIFAGIQGSEWVGLDVFEFIFQQDSFYRALKNTLLLNVYDLIAGFPAPIILAILLNEVRMAKFKKITQTVLYLPHFLSWVIIGGMVYLMFSNSGMVNTFLANLGLARIEFLSQKVPWLMTYISVGVWQHIGWGTIIYLAAMTGINKELYEASDIDGCSRLRKVWHITLPGIKSTINILLILQIGRMVSIGFDQPFVMGNSLVSDYSDVISTFVYRVGISSGDFSQATAVGLFQSVVGLILLIGANYIAKKLGEDGIW</sequence>
<keyword evidence="2 6" id="KW-0813">Transport</keyword>
<evidence type="ECO:0000259" key="7">
    <source>
        <dbReference type="PROSITE" id="PS50928"/>
    </source>
</evidence>
<name>A0A0M9BLZ5_9BACL</name>
<keyword evidence="5 6" id="KW-0472">Membrane</keyword>
<dbReference type="PANTHER" id="PTHR43496:SF1">
    <property type="entry name" value="POLYGALACTURONAN_RHAMNOGALACTURONAN TRANSPORT SYSTEM PERMEASE PROTEIN YTEP"/>
    <property type="match status" value="1"/>
</dbReference>
<dbReference type="PROSITE" id="PS50928">
    <property type="entry name" value="ABC_TM1"/>
    <property type="match status" value="1"/>
</dbReference>
<dbReference type="SUPFAM" id="SSF161098">
    <property type="entry name" value="MetI-like"/>
    <property type="match status" value="1"/>
</dbReference>
<comment type="subcellular location">
    <subcellularLocation>
        <location evidence="6">Cell membrane</location>
        <topology evidence="6">Multi-pass membrane protein</topology>
    </subcellularLocation>
    <subcellularLocation>
        <location evidence="1">Membrane</location>
        <topology evidence="1">Multi-pass membrane protein</topology>
    </subcellularLocation>
</comment>
<dbReference type="EMBL" id="LITU01000065">
    <property type="protein sequence ID" value="KOY15050.1"/>
    <property type="molecule type" value="Genomic_DNA"/>
</dbReference>
<dbReference type="PATRIC" id="fig|1705561.3.peg.3595"/>
<comment type="caution">
    <text evidence="8">The sequence shown here is derived from an EMBL/GenBank/DDBJ whole genome shotgun (WGS) entry which is preliminary data.</text>
</comment>
<keyword evidence="4 6" id="KW-1133">Transmembrane helix</keyword>
<keyword evidence="3 6" id="KW-0812">Transmembrane</keyword>
<gene>
    <name evidence="8" type="ORF">AMS66_17485</name>
</gene>
<dbReference type="PANTHER" id="PTHR43496">
    <property type="entry name" value="PROTEIN LPLB"/>
    <property type="match status" value="1"/>
</dbReference>
<accession>A0A0M9BLZ5</accession>
<dbReference type="OrthoDB" id="9785836at2"/>
<evidence type="ECO:0000256" key="1">
    <source>
        <dbReference type="ARBA" id="ARBA00004141"/>
    </source>
</evidence>
<evidence type="ECO:0000313" key="9">
    <source>
        <dbReference type="Proteomes" id="UP000037688"/>
    </source>
</evidence>
<dbReference type="AlphaFoldDB" id="A0A0M9BLZ5"/>
<dbReference type="Proteomes" id="UP000037688">
    <property type="component" value="Unassembled WGS sequence"/>
</dbReference>
<proteinExistence type="inferred from homology"/>
<dbReference type="GO" id="GO:0005886">
    <property type="term" value="C:plasma membrane"/>
    <property type="evidence" value="ECO:0007669"/>
    <property type="project" value="UniProtKB-SubCell"/>
</dbReference>
<evidence type="ECO:0000256" key="5">
    <source>
        <dbReference type="ARBA" id="ARBA00023136"/>
    </source>
</evidence>
<feature type="transmembrane region" description="Helical" evidence="6">
    <location>
        <begin position="127"/>
        <end position="147"/>
    </location>
</feature>
<feature type="domain" description="ABC transmembrane type-1" evidence="7">
    <location>
        <begin position="87"/>
        <end position="301"/>
    </location>
</feature>
<reference evidence="8 9" key="1">
    <citation type="submission" date="2015-08" db="EMBL/GenBank/DDBJ databases">
        <title>Draft genome sequence of cellulolytic and xylanolytic Paenibacillus sp. A59, isolated from a decaying forest soil from Patagonia, Argentina.</title>
        <authorList>
            <person name="Ghio S."/>
            <person name="Caceres A.M."/>
            <person name="Talia P."/>
            <person name="Grasso D."/>
            <person name="Campos E."/>
        </authorList>
    </citation>
    <scope>NUCLEOTIDE SEQUENCE [LARGE SCALE GENOMIC DNA]</scope>
    <source>
        <strain evidence="8 9">A59</strain>
    </source>
</reference>
<evidence type="ECO:0000256" key="4">
    <source>
        <dbReference type="ARBA" id="ARBA00022989"/>
    </source>
</evidence>
<evidence type="ECO:0000256" key="6">
    <source>
        <dbReference type="RuleBase" id="RU363032"/>
    </source>
</evidence>
<feature type="transmembrane region" description="Helical" evidence="6">
    <location>
        <begin position="95"/>
        <end position="115"/>
    </location>
</feature>
<dbReference type="InterPro" id="IPR000515">
    <property type="entry name" value="MetI-like"/>
</dbReference>
<keyword evidence="9" id="KW-1185">Reference proteome</keyword>
<comment type="similarity">
    <text evidence="6">Belongs to the binding-protein-dependent transport system permease family.</text>
</comment>
<dbReference type="Pfam" id="PF00528">
    <property type="entry name" value="BPD_transp_1"/>
    <property type="match status" value="1"/>
</dbReference>
<dbReference type="CDD" id="cd06261">
    <property type="entry name" value="TM_PBP2"/>
    <property type="match status" value="1"/>
</dbReference>
<evidence type="ECO:0000256" key="3">
    <source>
        <dbReference type="ARBA" id="ARBA00022692"/>
    </source>
</evidence>
<dbReference type="GO" id="GO:0055085">
    <property type="term" value="P:transmembrane transport"/>
    <property type="evidence" value="ECO:0007669"/>
    <property type="project" value="InterPro"/>
</dbReference>
<evidence type="ECO:0000313" key="8">
    <source>
        <dbReference type="EMBL" id="KOY15050.1"/>
    </source>
</evidence>
<dbReference type="Gene3D" id="1.10.3720.10">
    <property type="entry name" value="MetI-like"/>
    <property type="match status" value="1"/>
</dbReference>
<organism evidence="8 9">
    <name type="scientific">Paenibacillus xylanivorans</name>
    <dbReference type="NCBI Taxonomy" id="1705561"/>
    <lineage>
        <taxon>Bacteria</taxon>
        <taxon>Bacillati</taxon>
        <taxon>Bacillota</taxon>
        <taxon>Bacilli</taxon>
        <taxon>Bacillales</taxon>
        <taxon>Paenibacillaceae</taxon>
        <taxon>Paenibacillus</taxon>
    </lineage>
</organism>
<protein>
    <submittedName>
        <fullName evidence="8">Sugar ABC transporter ATPase</fullName>
    </submittedName>
</protein>
<dbReference type="RefSeq" id="WP_053782028.1">
    <property type="nucleotide sequence ID" value="NZ_LITU01000065.1"/>
</dbReference>
<evidence type="ECO:0000256" key="2">
    <source>
        <dbReference type="ARBA" id="ARBA00022448"/>
    </source>
</evidence>
<feature type="transmembrane region" description="Helical" evidence="6">
    <location>
        <begin position="27"/>
        <end position="45"/>
    </location>
</feature>
<feature type="transmembrane region" description="Helical" evidence="6">
    <location>
        <begin position="175"/>
        <end position="197"/>
    </location>
</feature>